<dbReference type="Proteomes" id="UP001058098">
    <property type="component" value="Chromosome"/>
</dbReference>
<organism evidence="1 2">
    <name type="scientific">Mesorhizobium onobrychidis</name>
    <dbReference type="NCBI Taxonomy" id="2775404"/>
    <lineage>
        <taxon>Bacteria</taxon>
        <taxon>Pseudomonadati</taxon>
        <taxon>Pseudomonadota</taxon>
        <taxon>Alphaproteobacteria</taxon>
        <taxon>Hyphomicrobiales</taxon>
        <taxon>Phyllobacteriaceae</taxon>
        <taxon>Mesorhizobium</taxon>
    </lineage>
</organism>
<accession>A0ABY5QU52</accession>
<protein>
    <submittedName>
        <fullName evidence="1">Uncharacterized protein</fullName>
    </submittedName>
</protein>
<evidence type="ECO:0000313" key="1">
    <source>
        <dbReference type="EMBL" id="UVC14716.1"/>
    </source>
</evidence>
<proteinExistence type="predicted"/>
<keyword evidence="2" id="KW-1185">Reference proteome</keyword>
<evidence type="ECO:0000313" key="2">
    <source>
        <dbReference type="Proteomes" id="UP001058098"/>
    </source>
</evidence>
<reference evidence="1" key="1">
    <citation type="submission" date="2020-09" db="EMBL/GenBank/DDBJ databases">
        <title>Rhizobia associated with sainfoin plants.</title>
        <authorList>
            <person name="Asharfi S."/>
            <person name="Kuzmanovic N."/>
            <person name="Bunk B."/>
            <person name="Sproeer C."/>
            <person name="Becker M."/>
            <person name="Thuenen T."/>
        </authorList>
    </citation>
    <scope>NUCLEOTIDE SEQUENCE</scope>
    <source>
        <strain evidence="1">OM4</strain>
    </source>
</reference>
<dbReference type="EMBL" id="CP062229">
    <property type="protein sequence ID" value="UVC14716.1"/>
    <property type="molecule type" value="Genomic_DNA"/>
</dbReference>
<name>A0ABY5QU52_9HYPH</name>
<sequence length="73" mass="8006">MPMSQSAYDSIFGKAWHVKGDEIAKRLVYITNAGTPAAVLVPEFIGQWCFDTAGAHFYLATGLTNADWKLVTI</sequence>
<dbReference type="RefSeq" id="WP_258119109.1">
    <property type="nucleotide sequence ID" value="NZ_CP062229.1"/>
</dbReference>
<gene>
    <name evidence="1" type="ORF">IHQ72_29555</name>
</gene>